<keyword evidence="2" id="KW-0812">Transmembrane</keyword>
<dbReference type="EMBL" id="JABXBU010000003">
    <property type="protein sequence ID" value="KAF8792395.1"/>
    <property type="molecule type" value="Genomic_DNA"/>
</dbReference>
<dbReference type="InterPro" id="IPR016024">
    <property type="entry name" value="ARM-type_fold"/>
</dbReference>
<evidence type="ECO:0000313" key="4">
    <source>
        <dbReference type="Proteomes" id="UP000807504"/>
    </source>
</evidence>
<feature type="region of interest" description="Disordered" evidence="1">
    <location>
        <begin position="773"/>
        <end position="806"/>
    </location>
</feature>
<keyword evidence="4" id="KW-1185">Reference proteome</keyword>
<dbReference type="SUPFAM" id="SSF48371">
    <property type="entry name" value="ARM repeat"/>
    <property type="match status" value="1"/>
</dbReference>
<proteinExistence type="predicted"/>
<comment type="caution">
    <text evidence="3">The sequence shown here is derived from an EMBL/GenBank/DDBJ whole genome shotgun (WGS) entry which is preliminary data.</text>
</comment>
<accession>A0A8T0FPY2</accession>
<organism evidence="3 4">
    <name type="scientific">Argiope bruennichi</name>
    <name type="common">Wasp spider</name>
    <name type="synonym">Aranea bruennichi</name>
    <dbReference type="NCBI Taxonomy" id="94029"/>
    <lineage>
        <taxon>Eukaryota</taxon>
        <taxon>Metazoa</taxon>
        <taxon>Ecdysozoa</taxon>
        <taxon>Arthropoda</taxon>
        <taxon>Chelicerata</taxon>
        <taxon>Arachnida</taxon>
        <taxon>Araneae</taxon>
        <taxon>Araneomorphae</taxon>
        <taxon>Entelegynae</taxon>
        <taxon>Araneoidea</taxon>
        <taxon>Araneidae</taxon>
        <taxon>Argiope</taxon>
    </lineage>
</organism>
<dbReference type="Proteomes" id="UP000807504">
    <property type="component" value="Unassembled WGS sequence"/>
</dbReference>
<protein>
    <submittedName>
        <fullName evidence="3">Uncharacterized protein</fullName>
    </submittedName>
</protein>
<evidence type="ECO:0000256" key="2">
    <source>
        <dbReference type="SAM" id="Phobius"/>
    </source>
</evidence>
<reference evidence="3" key="2">
    <citation type="submission" date="2020-06" db="EMBL/GenBank/DDBJ databases">
        <authorList>
            <person name="Sheffer M."/>
        </authorList>
    </citation>
    <scope>NUCLEOTIDE SEQUENCE</scope>
</reference>
<keyword evidence="2" id="KW-0472">Membrane</keyword>
<keyword evidence="2" id="KW-1133">Transmembrane helix</keyword>
<dbReference type="AlphaFoldDB" id="A0A8T0FPY2"/>
<feature type="transmembrane region" description="Helical" evidence="2">
    <location>
        <begin position="228"/>
        <end position="251"/>
    </location>
</feature>
<dbReference type="PANTHER" id="PTHR34105">
    <property type="entry name" value="PROLINE-, GLUTAMIC ACID- AND LEUCINE-RICH PROTEIN 1"/>
    <property type="match status" value="1"/>
</dbReference>
<feature type="region of interest" description="Disordered" evidence="1">
    <location>
        <begin position="644"/>
        <end position="696"/>
    </location>
</feature>
<dbReference type="PANTHER" id="PTHR34105:SF1">
    <property type="entry name" value="PROLINE-, GLUTAMIC ACID- AND LEUCINE-RICH PROTEIN 1"/>
    <property type="match status" value="1"/>
</dbReference>
<evidence type="ECO:0000256" key="1">
    <source>
        <dbReference type="SAM" id="MobiDB-lite"/>
    </source>
</evidence>
<dbReference type="GO" id="GO:0005634">
    <property type="term" value="C:nucleus"/>
    <property type="evidence" value="ECO:0007669"/>
    <property type="project" value="TreeGrafter"/>
</dbReference>
<feature type="region of interest" description="Disordered" evidence="1">
    <location>
        <begin position="720"/>
        <end position="743"/>
    </location>
</feature>
<feature type="compositionally biased region" description="Basic and acidic residues" evidence="1">
    <location>
        <begin position="682"/>
        <end position="696"/>
    </location>
</feature>
<evidence type="ECO:0000313" key="3">
    <source>
        <dbReference type="EMBL" id="KAF8792395.1"/>
    </source>
</evidence>
<dbReference type="GO" id="GO:0006364">
    <property type="term" value="P:rRNA processing"/>
    <property type="evidence" value="ECO:0007669"/>
    <property type="project" value="TreeGrafter"/>
</dbReference>
<feature type="compositionally biased region" description="Acidic residues" evidence="1">
    <location>
        <begin position="654"/>
        <end position="681"/>
    </location>
</feature>
<reference evidence="3" key="1">
    <citation type="journal article" date="2020" name="bioRxiv">
        <title>Chromosome-level reference genome of the European wasp spider Argiope bruennichi: a resource for studies on range expansion and evolutionary adaptation.</title>
        <authorList>
            <person name="Sheffer M.M."/>
            <person name="Hoppe A."/>
            <person name="Krehenwinkel H."/>
            <person name="Uhl G."/>
            <person name="Kuss A.W."/>
            <person name="Jensen L."/>
            <person name="Jensen C."/>
            <person name="Gillespie R.G."/>
            <person name="Hoff K.J."/>
            <person name="Prost S."/>
        </authorList>
    </citation>
    <scope>NUCLEOTIDE SEQUENCE</scope>
</reference>
<name>A0A8T0FPY2_ARGBR</name>
<sequence>MNSVCPDSVIAREIPLNILNRMIINFGSVTDYSEVFSKLMNDILSFLSESDGDKIYKLSCQSLALYMKYLPEIAGSRINDIEEILVKELNNPYGEVIEAIGDCFAALPTCLLRYHKTNSIQYKDTWCNLIKKFLNTMHLSLNNLMNLSEDMKEYVDVSDLPLFVIPSSDDIPVAQIDSFKSLCQCMAKVMSSESDSVRLPITDVLEALLRIFQVEKKIKDSNTAVRGYFILGFPHLLYGAYVVIEALILNFQMMEQSHNFMAFIRMSLDAMEQTFSQSSVDEMRVSTWKLVNVWLKQYGMKGSYELVKEKSILQKILLDIDIEGKPLKSSNIEEKNQKPNANKIFACTHALKVLKSLLEVGSAYMEKSSLNKISSALLRISKLVLRHVSPKKIYPFPYSDDKCRKMLFDVLQTSLMFCDPSLSRYFIEAFYIFKAASKDPSTKVTRICHRFRKLSRYYLNPRKPPPEAVKFSNHNTLNIQQPVMEHLKADWIKGVNFPNGNAASSDDQMDDGKATHVQDENAHSERIESEHDLMPIEQEADSHMNHDYRIIIQSSQSVGAEESVDDSDIEPTYISTDSNPQRLGINDSSRVDSFGLQSCSNQYTNETRTDRQAAEYIVPNLTNNVENNIEHVSFVEKSAKKVQMENGHWKKEDSESDEDESDMDEEGDEEANEENSGCDETSDGKRSPEFDEERPNKRQKFIEEEEDMEDEDIVVNNQLLSDEETEGNHVHVSEEEEGNSENSMENTVVNAMENTIVNAKDNTVINAMENTAENAVENEDESIDDGVPSLKDMFGDYCPQEAHEIR</sequence>
<gene>
    <name evidence="3" type="ORF">HNY73_003996</name>
</gene>
<feature type="compositionally biased region" description="Basic and acidic residues" evidence="1">
    <location>
        <begin position="644"/>
        <end position="653"/>
    </location>
</feature>